<accession>A0A5E7SEZ0</accession>
<sequence>MILGAGTGGGTYDGDGVLTLRAFQMPNLFGQAKAVELGHIAVGDDQVERLIFPQEQGCEPVVGQGGQVTEQFDLFLE</sequence>
<gene>
    <name evidence="1" type="ORF">PS941_01092</name>
</gene>
<organism evidence="1 2">
    <name type="scientific">Pseudomonas fluorescens</name>
    <dbReference type="NCBI Taxonomy" id="294"/>
    <lineage>
        <taxon>Bacteria</taxon>
        <taxon>Pseudomonadati</taxon>
        <taxon>Pseudomonadota</taxon>
        <taxon>Gammaproteobacteria</taxon>
        <taxon>Pseudomonadales</taxon>
        <taxon>Pseudomonadaceae</taxon>
        <taxon>Pseudomonas</taxon>
    </lineage>
</organism>
<protein>
    <submittedName>
        <fullName evidence="1">Uncharacterized protein</fullName>
    </submittedName>
</protein>
<name>A0A5E7SEZ0_PSEFL</name>
<evidence type="ECO:0000313" key="1">
    <source>
        <dbReference type="EMBL" id="VVP84789.1"/>
    </source>
</evidence>
<proteinExistence type="predicted"/>
<dbReference type="AlphaFoldDB" id="A0A5E7SEZ0"/>
<evidence type="ECO:0000313" key="2">
    <source>
        <dbReference type="Proteomes" id="UP000326452"/>
    </source>
</evidence>
<dbReference type="Proteomes" id="UP000326452">
    <property type="component" value="Unassembled WGS sequence"/>
</dbReference>
<reference evidence="1 2" key="1">
    <citation type="submission" date="2019-09" db="EMBL/GenBank/DDBJ databases">
        <authorList>
            <person name="Chandra G."/>
            <person name="Truman W A."/>
        </authorList>
    </citation>
    <scope>NUCLEOTIDE SEQUENCE [LARGE SCALE GENOMIC DNA]</scope>
    <source>
        <strain evidence="1">PS941</strain>
    </source>
</reference>
<dbReference type="EMBL" id="CABVJC010000002">
    <property type="protein sequence ID" value="VVP84789.1"/>
    <property type="molecule type" value="Genomic_DNA"/>
</dbReference>